<name>C5KEJ8_PERM5</name>
<dbReference type="NCBIfam" id="TIGR00585">
    <property type="entry name" value="mutl"/>
    <property type="match status" value="1"/>
</dbReference>
<dbReference type="SMART" id="SM01340">
    <property type="entry name" value="DNA_mis_repair"/>
    <property type="match status" value="1"/>
</dbReference>
<dbReference type="SUPFAM" id="SSF55874">
    <property type="entry name" value="ATPase domain of HSP90 chaperone/DNA topoisomerase II/histidine kinase"/>
    <property type="match status" value="1"/>
</dbReference>
<gene>
    <name evidence="5" type="ORF">Pmar_PMAR009571</name>
</gene>
<dbReference type="SUPFAM" id="SSF52540">
    <property type="entry name" value="P-loop containing nucleoside triphosphate hydrolases"/>
    <property type="match status" value="2"/>
</dbReference>
<evidence type="ECO:0000313" key="6">
    <source>
        <dbReference type="Proteomes" id="UP000007800"/>
    </source>
</evidence>
<dbReference type="InterPro" id="IPR027417">
    <property type="entry name" value="P-loop_NTPase"/>
</dbReference>
<sequence>MSLLLGNASTLGDSEYLAQGKVERIGVVLVNGDGTELTSSRTSSDRLVYLYICLWYVCRRLKKFLGLGTAGPLAYRRWFASRALGPALKPEKPKPLLLDRTTSLPPLECPVPWNYIYREDDVMEIRKALEATDGEAYGVYGPTGVGKTTVLEKAMEESRYRCIVVDMQRYSHYNLDVFIDELNRTDVLSGRDPLAIASYCQSMELPLVVLHADLLRRSRWLNSSGRGEGFLRDLRVALQEKGVPLVMESDYLTESEYCDQSLVVEDPDVSLLADLYAQSIPYFDTLSPIILGRLSHWKDVCEGGDLSSASRVANNRWMAFLAHPYIVQLRDQGRLDYMFTINETIRYLVQVLGSEGASLKCQGPWEALEDSNRLLGILVECGVLTLLPTGGSDFQLLMSSGVASGIDHGYVVLVRSFCTIRVVARDIGLHGARWTLPEAVVNRIAAGEVVARPVNAVKELLENSIDAGSTRIQAGCWRYRQQADDISINLATAVSDNGCGIQREDLPILCKRFTTSKLRSFDDLQSIMTHGFRGEALASISHVARLTVTTMTEDSQVGYRCEYMDGEAVDEAQPTAATPGTTIHFTDLFYNLPTRRRSLMNTQSEEYARIVDLVSRFAAEYYTIAFTCRNARHGSADISSPVRGFLTHGNSAAYYRGSQRHTVYSGGELIIHSVRPTSSVTSLGSTGGWCTIFINGRLVECAPLRKAIGDIYSRYLPKGQKPGAVHLSFNLPGECVDVNVHPTKKDVTISHMESLIEGLQTLLDATLKGHHYSRTYIALFLILVNQHDQCCTC</sequence>
<dbReference type="InterPro" id="IPR002099">
    <property type="entry name" value="MutL/Mlh/PMS"/>
</dbReference>
<dbReference type="InterPro" id="IPR036890">
    <property type="entry name" value="HATPase_C_sf"/>
</dbReference>
<dbReference type="FunFam" id="3.30.565.10:FF:000003">
    <property type="entry name" value="DNA mismatch repair endonuclease MutL"/>
    <property type="match status" value="1"/>
</dbReference>
<dbReference type="GO" id="GO:0006298">
    <property type="term" value="P:mismatch repair"/>
    <property type="evidence" value="ECO:0007669"/>
    <property type="project" value="InterPro"/>
</dbReference>
<dbReference type="PROSITE" id="PS00058">
    <property type="entry name" value="DNA_MISMATCH_REPAIR_1"/>
    <property type="match status" value="1"/>
</dbReference>
<organism evidence="6">
    <name type="scientific">Perkinsus marinus (strain ATCC 50983 / TXsc)</name>
    <dbReference type="NCBI Taxonomy" id="423536"/>
    <lineage>
        <taxon>Eukaryota</taxon>
        <taxon>Sar</taxon>
        <taxon>Alveolata</taxon>
        <taxon>Perkinsozoa</taxon>
        <taxon>Perkinsea</taxon>
        <taxon>Perkinsida</taxon>
        <taxon>Perkinsidae</taxon>
        <taxon>Perkinsus</taxon>
    </lineage>
</organism>
<dbReference type="AlphaFoldDB" id="C5KEJ8"/>
<evidence type="ECO:0000313" key="5">
    <source>
        <dbReference type="EMBL" id="EER17136.1"/>
    </source>
</evidence>
<keyword evidence="2" id="KW-0227">DNA damage</keyword>
<evidence type="ECO:0000259" key="4">
    <source>
        <dbReference type="SMART" id="SM01340"/>
    </source>
</evidence>
<feature type="domain" description="DNA mismatch repair protein S5" evidence="4">
    <location>
        <begin position="642"/>
        <end position="768"/>
    </location>
</feature>
<dbReference type="SUPFAM" id="SSF54211">
    <property type="entry name" value="Ribosomal protein S5 domain 2-like"/>
    <property type="match status" value="1"/>
</dbReference>
<accession>C5KEJ8</accession>
<dbReference type="InterPro" id="IPR013507">
    <property type="entry name" value="DNA_mismatch_S5_2-like"/>
</dbReference>
<dbReference type="InterPro" id="IPR020568">
    <property type="entry name" value="Ribosomal_Su5_D2-typ_SF"/>
</dbReference>
<dbReference type="Gene3D" id="3.40.50.300">
    <property type="entry name" value="P-loop containing nucleotide triphosphate hydrolases"/>
    <property type="match status" value="1"/>
</dbReference>
<dbReference type="GO" id="GO:0030983">
    <property type="term" value="F:mismatched DNA binding"/>
    <property type="evidence" value="ECO:0007669"/>
    <property type="project" value="InterPro"/>
</dbReference>
<evidence type="ECO:0000256" key="1">
    <source>
        <dbReference type="ARBA" id="ARBA00006082"/>
    </source>
</evidence>
<dbReference type="OrthoDB" id="10263226at2759"/>
<protein>
    <submittedName>
        <fullName evidence="5">Dna mismatch repair protein mlh1, putative</fullName>
    </submittedName>
</protein>
<dbReference type="Gene3D" id="3.30.565.10">
    <property type="entry name" value="Histidine kinase-like ATPase, C-terminal domain"/>
    <property type="match status" value="1"/>
</dbReference>
<keyword evidence="3" id="KW-0234">DNA repair</keyword>
<dbReference type="Gene3D" id="3.30.230.10">
    <property type="match status" value="1"/>
</dbReference>
<dbReference type="Pfam" id="PF13589">
    <property type="entry name" value="HATPase_c_3"/>
    <property type="match status" value="1"/>
</dbReference>
<dbReference type="Proteomes" id="UP000007800">
    <property type="component" value="Unassembled WGS sequence"/>
</dbReference>
<dbReference type="EMBL" id="GG672330">
    <property type="protein sequence ID" value="EER17136.1"/>
    <property type="molecule type" value="Genomic_DNA"/>
</dbReference>
<dbReference type="GO" id="GO:0032389">
    <property type="term" value="C:MutLalpha complex"/>
    <property type="evidence" value="ECO:0007669"/>
    <property type="project" value="TreeGrafter"/>
</dbReference>
<proteinExistence type="inferred from homology"/>
<dbReference type="GO" id="GO:0016887">
    <property type="term" value="F:ATP hydrolysis activity"/>
    <property type="evidence" value="ECO:0007669"/>
    <property type="project" value="InterPro"/>
</dbReference>
<dbReference type="GO" id="GO:0140664">
    <property type="term" value="F:ATP-dependent DNA damage sensor activity"/>
    <property type="evidence" value="ECO:0007669"/>
    <property type="project" value="InterPro"/>
</dbReference>
<dbReference type="InterPro" id="IPR014762">
    <property type="entry name" value="DNA_mismatch_repair_CS"/>
</dbReference>
<dbReference type="InterPro" id="IPR038973">
    <property type="entry name" value="MutL/Mlh/Pms-like"/>
</dbReference>
<comment type="similarity">
    <text evidence="1">Belongs to the DNA mismatch repair MutL/HexB family.</text>
</comment>
<dbReference type="PANTHER" id="PTHR10073">
    <property type="entry name" value="DNA MISMATCH REPAIR PROTEIN MLH, PMS, MUTL"/>
    <property type="match status" value="1"/>
</dbReference>
<dbReference type="CDD" id="cd16926">
    <property type="entry name" value="HATPase_MutL-MLH-PMS-like"/>
    <property type="match status" value="1"/>
</dbReference>
<dbReference type="GeneID" id="9053258"/>
<dbReference type="GO" id="GO:0005524">
    <property type="term" value="F:ATP binding"/>
    <property type="evidence" value="ECO:0007669"/>
    <property type="project" value="InterPro"/>
</dbReference>
<dbReference type="InterPro" id="IPR014721">
    <property type="entry name" value="Ribsml_uS5_D2-typ_fold_subgr"/>
</dbReference>
<dbReference type="RefSeq" id="XP_002785340.1">
    <property type="nucleotide sequence ID" value="XM_002785294.1"/>
</dbReference>
<keyword evidence="6" id="KW-1185">Reference proteome</keyword>
<evidence type="ECO:0000256" key="2">
    <source>
        <dbReference type="ARBA" id="ARBA00022763"/>
    </source>
</evidence>
<dbReference type="Pfam" id="PF01119">
    <property type="entry name" value="DNA_mis_repair"/>
    <property type="match status" value="1"/>
</dbReference>
<dbReference type="PANTHER" id="PTHR10073:SF12">
    <property type="entry name" value="DNA MISMATCH REPAIR PROTEIN MLH1"/>
    <property type="match status" value="1"/>
</dbReference>
<evidence type="ECO:0000256" key="3">
    <source>
        <dbReference type="ARBA" id="ARBA00023204"/>
    </source>
</evidence>
<dbReference type="InParanoid" id="C5KEJ8"/>
<reference evidence="5 6" key="1">
    <citation type="submission" date="2008-07" db="EMBL/GenBank/DDBJ databases">
        <authorList>
            <person name="El-Sayed N."/>
            <person name="Caler E."/>
            <person name="Inman J."/>
            <person name="Amedeo P."/>
            <person name="Hass B."/>
            <person name="Wortman J."/>
        </authorList>
    </citation>
    <scope>NUCLEOTIDE SEQUENCE [LARGE SCALE GENOMIC DNA]</scope>
    <source>
        <strain evidence="6">ATCC 50983 / TXsc</strain>
    </source>
</reference>